<dbReference type="SMR" id="A2G7Z8"/>
<dbReference type="SUPFAM" id="SSF52058">
    <property type="entry name" value="L domain-like"/>
    <property type="match status" value="2"/>
</dbReference>
<keyword evidence="2" id="KW-1185">Reference proteome</keyword>
<protein>
    <recommendedName>
        <fullName evidence="3">Surface antigen BspA-like</fullName>
    </recommendedName>
</protein>
<dbReference type="InParanoid" id="A2G7Z8"/>
<dbReference type="InterPro" id="IPR032675">
    <property type="entry name" value="LRR_dom_sf"/>
</dbReference>
<dbReference type="Proteomes" id="UP000001542">
    <property type="component" value="Unassembled WGS sequence"/>
</dbReference>
<dbReference type="PANTHER" id="PTHR45661">
    <property type="entry name" value="SURFACE ANTIGEN"/>
    <property type="match status" value="1"/>
</dbReference>
<evidence type="ECO:0000313" key="1">
    <source>
        <dbReference type="EMBL" id="EAX86719.1"/>
    </source>
</evidence>
<dbReference type="VEuPathDB" id="TrichDB:TVAGG3_0252810"/>
<sequence>MTTLNNTIFGYVRAPNIFIPKSVRVIQSSTFQGSRYITNITFAEDSELEFVDTRGFSDTNIISLNLPKSTNLSANSLNPSPSLTTVYINSNLTFLEIGCFNGCPKLQHFIIVETANYKFSSKMLTNALITECFYLQNDLTSVHFPRNMILSEQLVQSVPDLTEIEFEDGSIYDYYEGVIYRNKYQTAFAVPGGIESVTLREEVNIINDYCFSSCSKLKYITIQSNISEIRQYAFTNTNVSDIHFKSVTKIFKFAFRESLSKNITFEYGPITLSSHTFYSASINDIVFNGTQSIESQSFAYTNIVRAIFLETCSLESIDDQCFIGCKSLEEVILCSSIRKIEYSCFTDSINLKTIIFSENSSLNTIERNCFTRTIIESITLPKSLNNVQTQVFEQCKKLKTVIFESENVNIVSGAFTGCINLGSVTFNSISSLPLDIFTGCDSLNNITIRNQDSTFISYNGSVYSNEDKILKFVCNGATEVSIPKSCTEALRSAVRNTCEFDTLQNR</sequence>
<evidence type="ECO:0008006" key="3">
    <source>
        <dbReference type="Google" id="ProtNLM"/>
    </source>
</evidence>
<dbReference type="PANTHER" id="PTHR45661:SF3">
    <property type="entry name" value="IG-LIKE DOMAIN-CONTAINING PROTEIN"/>
    <property type="match status" value="1"/>
</dbReference>
<reference evidence="1" key="2">
    <citation type="journal article" date="2007" name="Science">
        <title>Draft genome sequence of the sexually transmitted pathogen Trichomonas vaginalis.</title>
        <authorList>
            <person name="Carlton J.M."/>
            <person name="Hirt R.P."/>
            <person name="Silva J.C."/>
            <person name="Delcher A.L."/>
            <person name="Schatz M."/>
            <person name="Zhao Q."/>
            <person name="Wortman J.R."/>
            <person name="Bidwell S.L."/>
            <person name="Alsmark U.C.M."/>
            <person name="Besteiro S."/>
            <person name="Sicheritz-Ponten T."/>
            <person name="Noel C.J."/>
            <person name="Dacks J.B."/>
            <person name="Foster P.G."/>
            <person name="Simillion C."/>
            <person name="Van de Peer Y."/>
            <person name="Miranda-Saavedra D."/>
            <person name="Barton G.J."/>
            <person name="Westrop G.D."/>
            <person name="Mueller S."/>
            <person name="Dessi D."/>
            <person name="Fiori P.L."/>
            <person name="Ren Q."/>
            <person name="Paulsen I."/>
            <person name="Zhang H."/>
            <person name="Bastida-Corcuera F.D."/>
            <person name="Simoes-Barbosa A."/>
            <person name="Brown M.T."/>
            <person name="Hayes R.D."/>
            <person name="Mukherjee M."/>
            <person name="Okumura C.Y."/>
            <person name="Schneider R."/>
            <person name="Smith A.J."/>
            <person name="Vanacova S."/>
            <person name="Villalvazo M."/>
            <person name="Haas B.J."/>
            <person name="Pertea M."/>
            <person name="Feldblyum T.V."/>
            <person name="Utterback T.R."/>
            <person name="Shu C.L."/>
            <person name="Osoegawa K."/>
            <person name="de Jong P.J."/>
            <person name="Hrdy I."/>
            <person name="Horvathova L."/>
            <person name="Zubacova Z."/>
            <person name="Dolezal P."/>
            <person name="Malik S.B."/>
            <person name="Logsdon J.M. Jr."/>
            <person name="Henze K."/>
            <person name="Gupta A."/>
            <person name="Wang C.C."/>
            <person name="Dunne R.L."/>
            <person name="Upcroft J.A."/>
            <person name="Upcroft P."/>
            <person name="White O."/>
            <person name="Salzberg S.L."/>
            <person name="Tang P."/>
            <person name="Chiu C.-H."/>
            <person name="Lee Y.-S."/>
            <person name="Embley T.M."/>
            <person name="Coombs G.H."/>
            <person name="Mottram J.C."/>
            <person name="Tachezy J."/>
            <person name="Fraser-Liggett C.M."/>
            <person name="Johnson P.J."/>
        </authorList>
    </citation>
    <scope>NUCLEOTIDE SEQUENCE [LARGE SCALE GENOMIC DNA]</scope>
    <source>
        <strain evidence="1">G3</strain>
    </source>
</reference>
<dbReference type="EMBL" id="DS114584">
    <property type="protein sequence ID" value="EAX86719.1"/>
    <property type="molecule type" value="Genomic_DNA"/>
</dbReference>
<evidence type="ECO:0000313" key="2">
    <source>
        <dbReference type="Proteomes" id="UP000001542"/>
    </source>
</evidence>
<dbReference type="Gene3D" id="3.80.10.10">
    <property type="entry name" value="Ribonuclease Inhibitor"/>
    <property type="match status" value="2"/>
</dbReference>
<dbReference type="Pfam" id="PF13306">
    <property type="entry name" value="LRR_5"/>
    <property type="match status" value="2"/>
</dbReference>
<dbReference type="AlphaFoldDB" id="A2G7Z8"/>
<gene>
    <name evidence="1" type="ORF">TVAG_082800</name>
</gene>
<accession>A2G7Z8</accession>
<name>A2G7Z8_TRIV3</name>
<proteinExistence type="predicted"/>
<dbReference type="VEuPathDB" id="TrichDB:TVAG_082800"/>
<dbReference type="InterPro" id="IPR053139">
    <property type="entry name" value="Surface_bspA-like"/>
</dbReference>
<organism evidence="1 2">
    <name type="scientific">Trichomonas vaginalis (strain ATCC PRA-98 / G3)</name>
    <dbReference type="NCBI Taxonomy" id="412133"/>
    <lineage>
        <taxon>Eukaryota</taxon>
        <taxon>Metamonada</taxon>
        <taxon>Parabasalia</taxon>
        <taxon>Trichomonadida</taxon>
        <taxon>Trichomonadidae</taxon>
        <taxon>Trichomonas</taxon>
    </lineage>
</organism>
<dbReference type="InterPro" id="IPR026906">
    <property type="entry name" value="LRR_5"/>
</dbReference>
<reference evidence="1" key="1">
    <citation type="submission" date="2006-10" db="EMBL/GenBank/DDBJ databases">
        <authorList>
            <person name="Amadeo P."/>
            <person name="Zhao Q."/>
            <person name="Wortman J."/>
            <person name="Fraser-Liggett C."/>
            <person name="Carlton J."/>
        </authorList>
    </citation>
    <scope>NUCLEOTIDE SEQUENCE</scope>
    <source>
        <strain evidence="1">G3</strain>
    </source>
</reference>